<organism evidence="3 4">
    <name type="scientific">Parabacteroides merdae</name>
    <dbReference type="NCBI Taxonomy" id="46503"/>
    <lineage>
        <taxon>Bacteria</taxon>
        <taxon>Pseudomonadati</taxon>
        <taxon>Bacteroidota</taxon>
        <taxon>Bacteroidia</taxon>
        <taxon>Bacteroidales</taxon>
        <taxon>Tannerellaceae</taxon>
        <taxon>Parabacteroides</taxon>
    </lineage>
</organism>
<accession>A0A3R6EGR6</accession>
<name>A0A3R6EGR6_9BACT</name>
<comment type="caution">
    <text evidence="3">The sequence shown here is derived from an EMBL/GenBank/DDBJ whole genome shotgun (WGS) entry which is preliminary data.</text>
</comment>
<dbReference type="InterPro" id="IPR003497">
    <property type="entry name" value="BRO_N_domain"/>
</dbReference>
<reference evidence="3 4" key="1">
    <citation type="submission" date="2018-08" db="EMBL/GenBank/DDBJ databases">
        <title>A genome reference for cultivated species of the human gut microbiota.</title>
        <authorList>
            <person name="Zou Y."/>
            <person name="Xue W."/>
            <person name="Luo G."/>
        </authorList>
    </citation>
    <scope>NUCLEOTIDE SEQUENCE [LARGE SCALE GENOMIC DNA]</scope>
    <source>
        <strain evidence="3 4">AM34-17</strain>
    </source>
</reference>
<keyword evidence="5" id="KW-1185">Reference proteome</keyword>
<protein>
    <recommendedName>
        <fullName evidence="1">Bro-N domain-containing protein</fullName>
    </recommendedName>
</protein>
<dbReference type="AlphaFoldDB" id="A0A3R6EGR6"/>
<dbReference type="PANTHER" id="PTHR36180">
    <property type="entry name" value="DNA-BINDING PROTEIN-RELATED-RELATED"/>
    <property type="match status" value="1"/>
</dbReference>
<sequence>MGNKLQLFYNEEANVTIRTQQLNNEPWFVAKDVANALDIAWSGATLSNIPDDWKGMMSFNTPSSGDRGGGVQQLSVINEAALYKLAFRSNKPQADAFVNWVAGEVLPQLRQTGQYRIKGEAECMREQQQRQRLPLPKYRPFFEEWKQRVKPYISRNELAEVAEGIGVSYPHVRKVYAGTSVSEDVVRRITSLAKQNRSQGITYPDPVPICEQMCIEWDKEKS</sequence>
<evidence type="ECO:0000313" key="2">
    <source>
        <dbReference type="EMBL" id="MTU39490.1"/>
    </source>
</evidence>
<gene>
    <name evidence="3" type="ORF">DW828_12880</name>
    <name evidence="2" type="ORF">GMD82_08335</name>
</gene>
<dbReference type="EMBL" id="WNCN01000008">
    <property type="protein sequence ID" value="MTU39490.1"/>
    <property type="molecule type" value="Genomic_DNA"/>
</dbReference>
<reference evidence="2 5" key="2">
    <citation type="journal article" date="2019" name="Nat. Med.">
        <title>A library of human gut bacterial isolates paired with longitudinal multiomics data enables mechanistic microbiome research.</title>
        <authorList>
            <person name="Poyet M."/>
            <person name="Groussin M."/>
            <person name="Gibbons S.M."/>
            <person name="Avila-Pacheco J."/>
            <person name="Jiang X."/>
            <person name="Kearney S.M."/>
            <person name="Perrotta A.R."/>
            <person name="Berdy B."/>
            <person name="Zhao S."/>
            <person name="Lieberman T.D."/>
            <person name="Swanson P.K."/>
            <person name="Smith M."/>
            <person name="Roesemann S."/>
            <person name="Alexander J.E."/>
            <person name="Rich S.A."/>
            <person name="Livny J."/>
            <person name="Vlamakis H."/>
            <person name="Clish C."/>
            <person name="Bullock K."/>
            <person name="Deik A."/>
            <person name="Scott J."/>
            <person name="Pierce K.A."/>
            <person name="Xavier R.J."/>
            <person name="Alm E.J."/>
        </authorList>
    </citation>
    <scope>NUCLEOTIDE SEQUENCE [LARGE SCALE GENOMIC DNA]</scope>
    <source>
        <strain evidence="2 5">BIOML-A29</strain>
    </source>
</reference>
<dbReference type="SMART" id="SM01040">
    <property type="entry name" value="Bro-N"/>
    <property type="match status" value="1"/>
</dbReference>
<evidence type="ECO:0000313" key="3">
    <source>
        <dbReference type="EMBL" id="RHC83241.1"/>
    </source>
</evidence>
<dbReference type="PANTHER" id="PTHR36180:SF2">
    <property type="entry name" value="BRO FAMILY PROTEIN"/>
    <property type="match status" value="1"/>
</dbReference>
<evidence type="ECO:0000259" key="1">
    <source>
        <dbReference type="PROSITE" id="PS51750"/>
    </source>
</evidence>
<dbReference type="Pfam" id="PF02498">
    <property type="entry name" value="Bro-N"/>
    <property type="match status" value="1"/>
</dbReference>
<feature type="domain" description="Bro-N" evidence="1">
    <location>
        <begin position="2"/>
        <end position="113"/>
    </location>
</feature>
<dbReference type="Proteomes" id="UP000286260">
    <property type="component" value="Unassembled WGS sequence"/>
</dbReference>
<dbReference type="EMBL" id="QSII01000018">
    <property type="protein sequence ID" value="RHC83241.1"/>
    <property type="molecule type" value="Genomic_DNA"/>
</dbReference>
<dbReference type="RefSeq" id="WP_122204615.1">
    <property type="nucleotide sequence ID" value="NZ_JADNKC010000020.1"/>
</dbReference>
<dbReference type="PROSITE" id="PS51750">
    <property type="entry name" value="BRO_N"/>
    <property type="match status" value="1"/>
</dbReference>
<evidence type="ECO:0000313" key="4">
    <source>
        <dbReference type="Proteomes" id="UP000286260"/>
    </source>
</evidence>
<evidence type="ECO:0000313" key="5">
    <source>
        <dbReference type="Proteomes" id="UP000434916"/>
    </source>
</evidence>
<dbReference type="Proteomes" id="UP000434916">
    <property type="component" value="Unassembled WGS sequence"/>
</dbReference>
<proteinExistence type="predicted"/>